<reference evidence="2" key="1">
    <citation type="journal article" date="2019" name="Sci. Rep.">
        <title>Draft genome of Tanacetum cinerariifolium, the natural source of mosquito coil.</title>
        <authorList>
            <person name="Yamashiro T."/>
            <person name="Shiraishi A."/>
            <person name="Satake H."/>
            <person name="Nakayama K."/>
        </authorList>
    </citation>
    <scope>NUCLEOTIDE SEQUENCE</scope>
</reference>
<evidence type="ECO:0000256" key="1">
    <source>
        <dbReference type="SAM" id="MobiDB-lite"/>
    </source>
</evidence>
<dbReference type="EMBL" id="BKCJ011113222">
    <property type="protein sequence ID" value="GFC87985.1"/>
    <property type="molecule type" value="Genomic_DNA"/>
</dbReference>
<feature type="non-terminal residue" evidence="2">
    <location>
        <position position="21"/>
    </location>
</feature>
<evidence type="ECO:0000313" key="2">
    <source>
        <dbReference type="EMBL" id="GFC87985.1"/>
    </source>
</evidence>
<dbReference type="AlphaFoldDB" id="A0A699RPP5"/>
<proteinExistence type="predicted"/>
<feature type="region of interest" description="Disordered" evidence="1">
    <location>
        <begin position="1"/>
        <end position="21"/>
    </location>
</feature>
<comment type="caution">
    <text evidence="2">The sequence shown here is derived from an EMBL/GenBank/DDBJ whole genome shotgun (WGS) entry which is preliminary data.</text>
</comment>
<gene>
    <name evidence="2" type="ORF">Tci_859955</name>
</gene>
<protein>
    <submittedName>
        <fullName evidence="2">Uncharacterized protein</fullName>
    </submittedName>
</protein>
<feature type="compositionally biased region" description="Polar residues" evidence="1">
    <location>
        <begin position="7"/>
        <end position="21"/>
    </location>
</feature>
<accession>A0A699RPP5</accession>
<organism evidence="2">
    <name type="scientific">Tanacetum cinerariifolium</name>
    <name type="common">Dalmatian daisy</name>
    <name type="synonym">Chrysanthemum cinerariifolium</name>
    <dbReference type="NCBI Taxonomy" id="118510"/>
    <lineage>
        <taxon>Eukaryota</taxon>
        <taxon>Viridiplantae</taxon>
        <taxon>Streptophyta</taxon>
        <taxon>Embryophyta</taxon>
        <taxon>Tracheophyta</taxon>
        <taxon>Spermatophyta</taxon>
        <taxon>Magnoliopsida</taxon>
        <taxon>eudicotyledons</taxon>
        <taxon>Gunneridae</taxon>
        <taxon>Pentapetalae</taxon>
        <taxon>asterids</taxon>
        <taxon>campanulids</taxon>
        <taxon>Asterales</taxon>
        <taxon>Asteraceae</taxon>
        <taxon>Asteroideae</taxon>
        <taxon>Anthemideae</taxon>
        <taxon>Anthemidinae</taxon>
        <taxon>Tanacetum</taxon>
    </lineage>
</organism>
<name>A0A699RPP5_TANCI</name>
<sequence>MAKESSGFGSKGNTTKYYTND</sequence>